<sequence>MRCPQIPNGKRCISNEENLNLYLKYLLDTPNNLNVYQKVNYNQDRTQEYNKPYKLFSNNQEKLKFATTQKKRQTKSKSIHHYNEKFNKSVNMYGWKMLIPGDPLNLKKPCIIPRATYQTPCKVKSRVYNPPVLHKEFKSVMFYQTSDPKKYSYIIHPSWTSENYKAPNQNKCRDANFRYVSSNFVY</sequence>
<protein>
    <submittedName>
        <fullName evidence="1">Uncharacterized protein</fullName>
    </submittedName>
</protein>
<comment type="caution">
    <text evidence="1">The sequence shown here is derived from an EMBL/GenBank/DDBJ whole genome shotgun (WGS) entry which is preliminary data.</text>
</comment>
<evidence type="ECO:0000313" key="1">
    <source>
        <dbReference type="EMBL" id="OAF71949.1"/>
    </source>
</evidence>
<gene>
    <name evidence="1" type="ORF">A3Q56_00270</name>
</gene>
<dbReference type="OrthoDB" id="10022495at2759"/>
<proteinExistence type="predicted"/>
<dbReference type="AlphaFoldDB" id="A0A177BCA7"/>
<keyword evidence="2" id="KW-1185">Reference proteome</keyword>
<name>A0A177BCA7_9BILA</name>
<accession>A0A177BCA7</accession>
<organism evidence="1 2">
    <name type="scientific">Intoshia linei</name>
    <dbReference type="NCBI Taxonomy" id="1819745"/>
    <lineage>
        <taxon>Eukaryota</taxon>
        <taxon>Metazoa</taxon>
        <taxon>Spiralia</taxon>
        <taxon>Lophotrochozoa</taxon>
        <taxon>Mesozoa</taxon>
        <taxon>Orthonectida</taxon>
        <taxon>Rhopaluridae</taxon>
        <taxon>Intoshia</taxon>
    </lineage>
</organism>
<dbReference type="EMBL" id="LWCA01000013">
    <property type="protein sequence ID" value="OAF71949.1"/>
    <property type="molecule type" value="Genomic_DNA"/>
</dbReference>
<dbReference type="Proteomes" id="UP000078046">
    <property type="component" value="Unassembled WGS sequence"/>
</dbReference>
<reference evidence="1 2" key="1">
    <citation type="submission" date="2016-04" db="EMBL/GenBank/DDBJ databases">
        <title>The genome of Intoshia linei affirms orthonectids as highly simplified spiralians.</title>
        <authorList>
            <person name="Mikhailov K.V."/>
            <person name="Slusarev G.S."/>
            <person name="Nikitin M.A."/>
            <person name="Logacheva M.D."/>
            <person name="Penin A."/>
            <person name="Aleoshin V."/>
            <person name="Panchin Y.V."/>
        </authorList>
    </citation>
    <scope>NUCLEOTIDE SEQUENCE [LARGE SCALE GENOMIC DNA]</scope>
    <source>
        <strain evidence="1">Intl2013</strain>
        <tissue evidence="1">Whole animal</tissue>
    </source>
</reference>
<evidence type="ECO:0000313" key="2">
    <source>
        <dbReference type="Proteomes" id="UP000078046"/>
    </source>
</evidence>